<comment type="catalytic activity">
    <reaction evidence="21">
        <text>resolvin E1 + NAD(+) = 18-oxo-resolvin E1 + NADH + H(+)</text>
        <dbReference type="Rhea" id="RHEA:49244"/>
        <dbReference type="ChEBI" id="CHEBI:15378"/>
        <dbReference type="ChEBI" id="CHEBI:57540"/>
        <dbReference type="ChEBI" id="CHEBI:57945"/>
        <dbReference type="ChEBI" id="CHEBI:91000"/>
        <dbReference type="ChEBI" id="CHEBI:91001"/>
    </reaction>
    <physiologicalReaction direction="left-to-right" evidence="21">
        <dbReference type="Rhea" id="RHEA:49245"/>
    </physiologicalReaction>
</comment>
<dbReference type="SUPFAM" id="SSF51735">
    <property type="entry name" value="NAD(P)-binding Rossmann-fold domains"/>
    <property type="match status" value="1"/>
</dbReference>
<accession>A0ABM1MDD2</accession>
<evidence type="ECO:0000256" key="15">
    <source>
        <dbReference type="ARBA" id="ARBA00048393"/>
    </source>
</evidence>
<evidence type="ECO:0000256" key="13">
    <source>
        <dbReference type="ARBA" id="ARBA00048144"/>
    </source>
</evidence>
<evidence type="ECO:0000256" key="19">
    <source>
        <dbReference type="ARBA" id="ARBA00048921"/>
    </source>
</evidence>
<organism evidence="22 23">
    <name type="scientific">Nicrophorus vespilloides</name>
    <name type="common">Boreal carrion beetle</name>
    <dbReference type="NCBI Taxonomy" id="110193"/>
    <lineage>
        <taxon>Eukaryota</taxon>
        <taxon>Metazoa</taxon>
        <taxon>Ecdysozoa</taxon>
        <taxon>Arthropoda</taxon>
        <taxon>Hexapoda</taxon>
        <taxon>Insecta</taxon>
        <taxon>Pterygota</taxon>
        <taxon>Neoptera</taxon>
        <taxon>Endopterygota</taxon>
        <taxon>Coleoptera</taxon>
        <taxon>Polyphaga</taxon>
        <taxon>Staphyliniformia</taxon>
        <taxon>Silphidae</taxon>
        <taxon>Nicrophorinae</taxon>
        <taxon>Nicrophorus</taxon>
    </lineage>
</organism>
<evidence type="ECO:0000313" key="23">
    <source>
        <dbReference type="RefSeq" id="XP_017772582.1"/>
    </source>
</evidence>
<dbReference type="GeneID" id="108559747"/>
<dbReference type="Proteomes" id="UP000695000">
    <property type="component" value="Unplaced"/>
</dbReference>
<dbReference type="Pfam" id="PF00106">
    <property type="entry name" value="adh_short"/>
    <property type="match status" value="1"/>
</dbReference>
<comment type="function">
    <text evidence="8">Catalyzes the NAD-dependent dehydrogenation (oxidation) of a broad array of hydroxylated polyunsaturated fatty acids (mainly eicosanoids and docosanoids, including prostaglandins, lipoxins and resolvins), yielding their corresponding keto (oxo) metabolites. Decreases the levels of the pro-proliferative prostaglandins such as prostaglandin E2 (whose activity is increased in cancer because of an increase in the expression of cyclooxygenase 2) and generates oxo-fatty acid products that can profoundly influence cell function by abrogating pro-inflammatory cytokine expression. Converts resolvins E1, D1 and D2 to their oxo products, which represents a mode of resolvin inactivation. Resolvin E1 plays important roles during the resolution phase of acute inflammation, while resolvins D1 and D2 have a unique role in obesity-induced adipose inflammation.</text>
</comment>
<dbReference type="PRINTS" id="PR00081">
    <property type="entry name" value="GDHRDH"/>
</dbReference>
<dbReference type="PROSITE" id="PS00061">
    <property type="entry name" value="ADH_SHORT"/>
    <property type="match status" value="1"/>
</dbReference>
<comment type="catalytic activity">
    <reaction evidence="19">
        <text>resolvin D2 + NAD(+) = 16-oxoresolvin D2 + NADH + H(+)</text>
        <dbReference type="Rhea" id="RHEA:53588"/>
        <dbReference type="ChEBI" id="CHEBI:15378"/>
        <dbReference type="ChEBI" id="CHEBI:57540"/>
        <dbReference type="ChEBI" id="CHEBI:57945"/>
        <dbReference type="ChEBI" id="CHEBI:133367"/>
        <dbReference type="ChEBI" id="CHEBI:137498"/>
    </reaction>
    <physiologicalReaction direction="left-to-right" evidence="19">
        <dbReference type="Rhea" id="RHEA:53589"/>
    </physiologicalReaction>
</comment>
<comment type="catalytic activity">
    <reaction evidence="13">
        <text>(11R)-hydroxy-(5Z,8Z,12E,14Z)-eicosatetraenoate + NAD(+) = 11-oxo-(5Z,8Z,12E,14Z)-eicosatetraenoate + NADH + H(+)</text>
        <dbReference type="Rhea" id="RHEA:48640"/>
        <dbReference type="ChEBI" id="CHEBI:15378"/>
        <dbReference type="ChEBI" id="CHEBI:57540"/>
        <dbReference type="ChEBI" id="CHEBI:57945"/>
        <dbReference type="ChEBI" id="CHEBI:78836"/>
        <dbReference type="ChEBI" id="CHEBI:90697"/>
    </reaction>
    <physiologicalReaction direction="left-to-right" evidence="13">
        <dbReference type="Rhea" id="RHEA:48641"/>
    </physiologicalReaction>
</comment>
<evidence type="ECO:0000256" key="5">
    <source>
        <dbReference type="ARBA" id="ARBA00040276"/>
    </source>
</evidence>
<dbReference type="PRINTS" id="PR00080">
    <property type="entry name" value="SDRFAMILY"/>
</dbReference>
<comment type="catalytic activity">
    <reaction evidence="17">
        <text>prostaglandin A1 + NAD(+) = 15-oxo-prostaglandin A1 + NADH + H(+)</text>
        <dbReference type="Rhea" id="RHEA:41263"/>
        <dbReference type="ChEBI" id="CHEBI:15378"/>
        <dbReference type="ChEBI" id="CHEBI:57398"/>
        <dbReference type="ChEBI" id="CHEBI:57540"/>
        <dbReference type="ChEBI" id="CHEBI:57945"/>
        <dbReference type="ChEBI" id="CHEBI:85072"/>
    </reaction>
    <physiologicalReaction direction="left-to-right" evidence="17">
        <dbReference type="Rhea" id="RHEA:41264"/>
    </physiologicalReaction>
</comment>
<comment type="catalytic activity">
    <reaction evidence="14">
        <text>resolvin D1 + NAD(+) = 17-oxoresolvin D1 + NADH + H(+)</text>
        <dbReference type="Rhea" id="RHEA:50128"/>
        <dbReference type="ChEBI" id="CHEBI:15378"/>
        <dbReference type="ChEBI" id="CHEBI:57540"/>
        <dbReference type="ChEBI" id="CHEBI:57945"/>
        <dbReference type="ChEBI" id="CHEBI:132079"/>
        <dbReference type="ChEBI" id="CHEBI:132081"/>
    </reaction>
    <physiologicalReaction direction="left-to-right" evidence="14">
        <dbReference type="Rhea" id="RHEA:50129"/>
    </physiologicalReaction>
</comment>
<dbReference type="RefSeq" id="XP_017772582.1">
    <property type="nucleotide sequence ID" value="XM_017917093.1"/>
</dbReference>
<comment type="catalytic activity">
    <reaction evidence="12">
        <text>15-oxo-(5S,6R)-dihydroxy-(7E,9E,11Z)-eicosatrienoate + NADH + H(+) = (5S,6R,15S)-trihydroxy-(7E,9E,11Z)-eicosatrienoate + NAD(+)</text>
        <dbReference type="Rhea" id="RHEA:41596"/>
        <dbReference type="ChEBI" id="CHEBI:15378"/>
        <dbReference type="ChEBI" id="CHEBI:57540"/>
        <dbReference type="ChEBI" id="CHEBI:57945"/>
        <dbReference type="ChEBI" id="CHEBI:78325"/>
        <dbReference type="ChEBI" id="CHEBI:78329"/>
    </reaction>
    <physiologicalReaction direction="left-to-right" evidence="12">
        <dbReference type="Rhea" id="RHEA:41597"/>
    </physiologicalReaction>
</comment>
<comment type="similarity">
    <text evidence="1">Belongs to the short-chain dehydrogenases/reductases (SDR) family.</text>
</comment>
<evidence type="ECO:0000256" key="3">
    <source>
        <dbReference type="ARBA" id="ARBA00038968"/>
    </source>
</evidence>
<comment type="catalytic activity">
    <reaction evidence="18">
        <text>prostaglandin E2 + NAD(+) = 15-oxoprostaglandin E2 + NADH + H(+)</text>
        <dbReference type="Rhea" id="RHEA:11876"/>
        <dbReference type="ChEBI" id="CHEBI:15378"/>
        <dbReference type="ChEBI" id="CHEBI:57400"/>
        <dbReference type="ChEBI" id="CHEBI:57540"/>
        <dbReference type="ChEBI" id="CHEBI:57945"/>
        <dbReference type="ChEBI" id="CHEBI:606564"/>
        <dbReference type="EC" id="1.1.1.141"/>
    </reaction>
    <physiologicalReaction direction="left-to-right" evidence="18">
        <dbReference type="Rhea" id="RHEA:11877"/>
    </physiologicalReaction>
</comment>
<evidence type="ECO:0000256" key="21">
    <source>
        <dbReference type="ARBA" id="ARBA00049188"/>
    </source>
</evidence>
<dbReference type="InterPro" id="IPR036291">
    <property type="entry name" value="NAD(P)-bd_dom_sf"/>
</dbReference>
<evidence type="ECO:0000256" key="1">
    <source>
        <dbReference type="ARBA" id="ARBA00006484"/>
    </source>
</evidence>
<evidence type="ECO:0000256" key="8">
    <source>
        <dbReference type="ARBA" id="ARBA00045705"/>
    </source>
</evidence>
<evidence type="ECO:0000256" key="2">
    <source>
        <dbReference type="ARBA" id="ARBA00023002"/>
    </source>
</evidence>
<evidence type="ECO:0000256" key="18">
    <source>
        <dbReference type="ARBA" id="ARBA00048739"/>
    </source>
</evidence>
<evidence type="ECO:0000256" key="17">
    <source>
        <dbReference type="ARBA" id="ARBA00048611"/>
    </source>
</evidence>
<name>A0ABM1MDD2_NICVS</name>
<evidence type="ECO:0000256" key="11">
    <source>
        <dbReference type="ARBA" id="ARBA00048008"/>
    </source>
</evidence>
<gene>
    <name evidence="23" type="primary">LOC108559747</name>
</gene>
<evidence type="ECO:0000256" key="12">
    <source>
        <dbReference type="ARBA" id="ARBA00048140"/>
    </source>
</evidence>
<dbReference type="EC" id="1.1.1.141" evidence="3"/>
<dbReference type="InterPro" id="IPR002347">
    <property type="entry name" value="SDR_fam"/>
</dbReference>
<reference evidence="23" key="1">
    <citation type="submission" date="2025-08" db="UniProtKB">
        <authorList>
            <consortium name="RefSeq"/>
        </authorList>
    </citation>
    <scope>IDENTIFICATION</scope>
    <source>
        <tissue evidence="23">Whole Larva</tissue>
    </source>
</reference>
<evidence type="ECO:0000256" key="7">
    <source>
        <dbReference type="ARBA" id="ARBA00042026"/>
    </source>
</evidence>
<evidence type="ECO:0000256" key="16">
    <source>
        <dbReference type="ARBA" id="ARBA00048535"/>
    </source>
</evidence>
<dbReference type="InterPro" id="IPR020904">
    <property type="entry name" value="Sc_DH/Rdtase_CS"/>
</dbReference>
<evidence type="ECO:0000256" key="6">
    <source>
        <dbReference type="ARBA" id="ARBA00041812"/>
    </source>
</evidence>
<evidence type="ECO:0000256" key="14">
    <source>
        <dbReference type="ARBA" id="ARBA00048170"/>
    </source>
</evidence>
<comment type="catalytic activity">
    <reaction evidence="15">
        <text>resolvin D2 + NAD(+) = 7-oxoresolvin D2 + NADH + H(+)</text>
        <dbReference type="Rhea" id="RHEA:53584"/>
        <dbReference type="ChEBI" id="CHEBI:15378"/>
        <dbReference type="ChEBI" id="CHEBI:57540"/>
        <dbReference type="ChEBI" id="CHEBI:57945"/>
        <dbReference type="ChEBI" id="CHEBI:133367"/>
        <dbReference type="ChEBI" id="CHEBI:137497"/>
    </reaction>
    <physiologicalReaction direction="left-to-right" evidence="15">
        <dbReference type="Rhea" id="RHEA:53585"/>
    </physiologicalReaction>
</comment>
<evidence type="ECO:0000256" key="4">
    <source>
        <dbReference type="ARBA" id="ARBA00039060"/>
    </source>
</evidence>
<keyword evidence="22" id="KW-1185">Reference proteome</keyword>
<sequence length="158" mass="17976">MVIKINLLATIQISNYAFFDFLPKHRKGKEGVIINIASIAGLYPFHMFPDYSASKHGVVAYTQALGANAHYQHTQVKVMALCPGGTDTEIWTGMQEYYKQFINDIEFTYQPVEIIGESFIKVLKEGNNGSIWIIKNSEPVFEFDYKSETLPIITKQIF</sequence>
<comment type="catalytic activity">
    <reaction evidence="10">
        <text>resolvin D1 + NAD(+) = 8-oxoresolvin D1 + NADH + H(+)</text>
        <dbReference type="Rhea" id="RHEA:50124"/>
        <dbReference type="ChEBI" id="CHEBI:15378"/>
        <dbReference type="ChEBI" id="CHEBI:57540"/>
        <dbReference type="ChEBI" id="CHEBI:57945"/>
        <dbReference type="ChEBI" id="CHEBI:132079"/>
        <dbReference type="ChEBI" id="CHEBI:132080"/>
    </reaction>
    <physiologicalReaction direction="left-to-right" evidence="10">
        <dbReference type="Rhea" id="RHEA:50125"/>
    </physiologicalReaction>
</comment>
<comment type="catalytic activity">
    <reaction evidence="11">
        <text>14-hydroxy-(4Z,7Z,10Z,12E,16Z,19Z)-docosahexaenoate + NAD(+) = 14-oxo-(4Z,7Z,10Z,12E,16Z,19Z)-docosahexaenoate + NADH + H(+)</text>
        <dbReference type="Rhea" id="RHEA:48952"/>
        <dbReference type="ChEBI" id="CHEBI:15378"/>
        <dbReference type="ChEBI" id="CHEBI:57540"/>
        <dbReference type="ChEBI" id="CHEBI:57945"/>
        <dbReference type="ChEBI" id="CHEBI:90866"/>
        <dbReference type="ChEBI" id="CHEBI:90867"/>
    </reaction>
    <physiologicalReaction direction="left-to-right" evidence="11">
        <dbReference type="Rhea" id="RHEA:48953"/>
    </physiologicalReaction>
</comment>
<proteinExistence type="inferred from homology"/>
<protein>
    <recommendedName>
        <fullName evidence="5">15-hydroxyprostaglandin dehydrogenase [NAD(+)]</fullName>
        <ecNumber evidence="3">1.1.1.141</ecNumber>
        <ecNumber evidence="4">1.1.1.232</ecNumber>
    </recommendedName>
    <alternativeName>
        <fullName evidence="7">Eicosanoid/docosanoid dehydrogenase [NAD(+)]</fullName>
    </alternativeName>
    <alternativeName>
        <fullName evidence="6">Prostaglandin dehydrogenase 1</fullName>
    </alternativeName>
</protein>
<dbReference type="PANTHER" id="PTHR44229">
    <property type="entry name" value="15-HYDROXYPROSTAGLANDIN DEHYDROGENASE [NAD(+)]"/>
    <property type="match status" value="1"/>
</dbReference>
<evidence type="ECO:0000313" key="22">
    <source>
        <dbReference type="Proteomes" id="UP000695000"/>
    </source>
</evidence>
<evidence type="ECO:0000256" key="20">
    <source>
        <dbReference type="ARBA" id="ARBA00049151"/>
    </source>
</evidence>
<dbReference type="Gene3D" id="3.40.50.720">
    <property type="entry name" value="NAD(P)-binding Rossmann-like Domain"/>
    <property type="match status" value="1"/>
</dbReference>
<dbReference type="EC" id="1.1.1.232" evidence="4"/>
<keyword evidence="2" id="KW-0560">Oxidoreductase</keyword>
<evidence type="ECO:0000256" key="9">
    <source>
        <dbReference type="ARBA" id="ARBA00047325"/>
    </source>
</evidence>
<comment type="catalytic activity">
    <reaction evidence="20">
        <text>(15S)-hydroxy-(5Z,8Z,11Z,13E)-eicosatetraenoate + NAD(+) = 15-oxo-(5Z,8Z,11Z,13E)-eicosatetraenoate + NADH + H(+)</text>
        <dbReference type="Rhea" id="RHEA:23260"/>
        <dbReference type="ChEBI" id="CHEBI:15378"/>
        <dbReference type="ChEBI" id="CHEBI:57409"/>
        <dbReference type="ChEBI" id="CHEBI:57410"/>
        <dbReference type="ChEBI" id="CHEBI:57540"/>
        <dbReference type="ChEBI" id="CHEBI:57945"/>
        <dbReference type="EC" id="1.1.1.232"/>
    </reaction>
    <physiologicalReaction direction="left-to-right" evidence="20">
        <dbReference type="Rhea" id="RHEA:23261"/>
    </physiologicalReaction>
</comment>
<comment type="catalytic activity">
    <reaction evidence="9">
        <text>prostaglandin E1 + NAD(+) = 15-oxoprostaglandin E1 + NADH + H(+)</text>
        <dbReference type="Rhea" id="RHEA:16477"/>
        <dbReference type="ChEBI" id="CHEBI:15378"/>
        <dbReference type="ChEBI" id="CHEBI:57397"/>
        <dbReference type="ChEBI" id="CHEBI:57401"/>
        <dbReference type="ChEBI" id="CHEBI:57540"/>
        <dbReference type="ChEBI" id="CHEBI:57945"/>
    </reaction>
    <physiologicalReaction direction="left-to-right" evidence="9">
        <dbReference type="Rhea" id="RHEA:16478"/>
    </physiologicalReaction>
</comment>
<evidence type="ECO:0000256" key="10">
    <source>
        <dbReference type="ARBA" id="ARBA00047672"/>
    </source>
</evidence>
<dbReference type="PANTHER" id="PTHR44229:SF4">
    <property type="entry name" value="15-HYDROXYPROSTAGLANDIN DEHYDROGENASE [NAD(+)]"/>
    <property type="match status" value="1"/>
</dbReference>
<comment type="catalytic activity">
    <reaction evidence="16">
        <text>lipoxin A4 + NAD(+) = 15-oxo-(5S,6R)-dihydroxy-(7E,9E,11Z,13E)-eicosatetraenoate + NADH + H(+)</text>
        <dbReference type="Rhea" id="RHEA:41572"/>
        <dbReference type="ChEBI" id="CHEBI:15378"/>
        <dbReference type="ChEBI" id="CHEBI:57540"/>
        <dbReference type="ChEBI" id="CHEBI:57945"/>
        <dbReference type="ChEBI" id="CHEBI:67026"/>
        <dbReference type="ChEBI" id="CHEBI:78311"/>
    </reaction>
    <physiologicalReaction direction="left-to-right" evidence="16">
        <dbReference type="Rhea" id="RHEA:41573"/>
    </physiologicalReaction>
</comment>